<dbReference type="GO" id="GO:0005739">
    <property type="term" value="C:mitochondrion"/>
    <property type="evidence" value="ECO:0007669"/>
    <property type="project" value="TreeGrafter"/>
</dbReference>
<dbReference type="OrthoDB" id="328905at2759"/>
<dbReference type="PANTHER" id="PTHR12169">
    <property type="entry name" value="ATPASE N2B"/>
    <property type="match status" value="1"/>
</dbReference>
<dbReference type="Pfam" id="PF03969">
    <property type="entry name" value="AFG1_ATPase"/>
    <property type="match status" value="2"/>
</dbReference>
<accession>A0A1J4MUU9</accession>
<protein>
    <submittedName>
        <fullName evidence="4">AFG1 family protein</fullName>
    </submittedName>
</protein>
<dbReference type="InterPro" id="IPR005654">
    <property type="entry name" value="ATPase_AFG1-like"/>
</dbReference>
<name>A0A1J4MUU9_9CRYT</name>
<dbReference type="NCBIfam" id="NF040713">
    <property type="entry name" value="ZapE"/>
    <property type="match status" value="1"/>
</dbReference>
<evidence type="ECO:0000256" key="3">
    <source>
        <dbReference type="ARBA" id="ARBA00022840"/>
    </source>
</evidence>
<dbReference type="GO" id="GO:0005524">
    <property type="term" value="F:ATP binding"/>
    <property type="evidence" value="ECO:0007669"/>
    <property type="project" value="UniProtKB-KW"/>
</dbReference>
<comment type="similarity">
    <text evidence="1">Belongs to the AFG1 ATPase family.</text>
</comment>
<dbReference type="Proteomes" id="UP000186804">
    <property type="component" value="Unassembled WGS sequence"/>
</dbReference>
<dbReference type="GeneID" id="92367865"/>
<evidence type="ECO:0000256" key="1">
    <source>
        <dbReference type="ARBA" id="ARBA00010322"/>
    </source>
</evidence>
<evidence type="ECO:0000256" key="2">
    <source>
        <dbReference type="ARBA" id="ARBA00022741"/>
    </source>
</evidence>
<dbReference type="GO" id="GO:0016887">
    <property type="term" value="F:ATP hydrolysis activity"/>
    <property type="evidence" value="ECO:0007669"/>
    <property type="project" value="InterPro"/>
</dbReference>
<dbReference type="PANTHER" id="PTHR12169:SF6">
    <property type="entry name" value="AFG1-LIKE ATPASE"/>
    <property type="match status" value="1"/>
</dbReference>
<reference evidence="4 5" key="1">
    <citation type="submission" date="2016-10" db="EMBL/GenBank/DDBJ databases">
        <title>Reductive evolution of mitochondrial metabolism and differential evolution of invasion-related proteins in Cryptosporidium.</title>
        <authorList>
            <person name="Liu S."/>
            <person name="Roellig D.M."/>
            <person name="Guo Y."/>
            <person name="Li N."/>
            <person name="Frace M.A."/>
            <person name="Tang K."/>
            <person name="Zhang L."/>
            <person name="Feng Y."/>
            <person name="Xiao L."/>
        </authorList>
    </citation>
    <scope>NUCLEOTIDE SEQUENCE [LARGE SCALE GENOMIC DNA]</scope>
    <source>
        <strain evidence="4">30847</strain>
    </source>
</reference>
<dbReference type="Gene3D" id="3.40.50.300">
    <property type="entry name" value="P-loop containing nucleotide triphosphate hydrolases"/>
    <property type="match status" value="1"/>
</dbReference>
<dbReference type="InterPro" id="IPR027417">
    <property type="entry name" value="P-loop_NTPase"/>
</dbReference>
<keyword evidence="3" id="KW-0067">ATP-binding</keyword>
<gene>
    <name evidence="4" type="ORF">cand_036810</name>
</gene>
<comment type="caution">
    <text evidence="4">The sequence shown here is derived from an EMBL/GenBank/DDBJ whole genome shotgun (WGS) entry which is preliminary data.</text>
</comment>
<proteinExistence type="inferred from homology"/>
<dbReference type="VEuPathDB" id="CryptoDB:cand_036810"/>
<evidence type="ECO:0000313" key="4">
    <source>
        <dbReference type="EMBL" id="OII78033.1"/>
    </source>
</evidence>
<dbReference type="RefSeq" id="XP_067069879.1">
    <property type="nucleotide sequence ID" value="XM_067213906.1"/>
</dbReference>
<dbReference type="EMBL" id="LRBS01000010">
    <property type="protein sequence ID" value="OII78033.1"/>
    <property type="molecule type" value="Genomic_DNA"/>
</dbReference>
<keyword evidence="2" id="KW-0547">Nucleotide-binding</keyword>
<organism evidence="4 5">
    <name type="scientific">Cryptosporidium andersoni</name>
    <dbReference type="NCBI Taxonomy" id="117008"/>
    <lineage>
        <taxon>Eukaryota</taxon>
        <taxon>Sar</taxon>
        <taxon>Alveolata</taxon>
        <taxon>Apicomplexa</taxon>
        <taxon>Conoidasida</taxon>
        <taxon>Coccidia</taxon>
        <taxon>Eucoccidiorida</taxon>
        <taxon>Eimeriorina</taxon>
        <taxon>Cryptosporidiidae</taxon>
        <taxon>Cryptosporidium</taxon>
    </lineage>
</organism>
<evidence type="ECO:0000313" key="5">
    <source>
        <dbReference type="Proteomes" id="UP000186804"/>
    </source>
</evidence>
<sequence length="559" mass="65265">MNDIEPTKPQLNLIKRLILLHFQFKLYITHETKKKSFYSESLNKIIKLLVNPVDINPLRTLLKLGREYHCTNNVYKGNTCYGLYIYGEPGLGKTILMDLFYETIDTTRKKRVHFHEFIKDINDQIYHARQRMCIDSITFVANEIKKTTDIICIDEFQIIHITDAMIIKRLFNILFDLGIVVIMTSNRPPNDLYSGGLNRSNFISFIDTLMKFCKVYNLKGESDFRLSRISKAHNKLVKQNTKCLVVDQIHLKHKLRSSCYYFSPKRSIDTILMDIYNNNDSRNIKDKYQSYTLKIGSRKLIVPFANSESALVYFTDLCDGLTGTDDYVMLANTFEKIYLYDIPQMSNIDTFSAILRRFISLIDILYDKNVVVTLDAEKDLWELIDCIPTELSLIVKLRHHLMNNWRSLEQIMQYLRIEVIPQLVANSPNMPPRVILYNCILTIANQFEHEEINCITQVITDGIPDRSPLEALRESLQFFAPINCEDLILWNEFASNDLRDTNCNFIWKLSTNSSTSQSSGIQDVRFAIARILSRLHYMMSENYILDCQHKRKPKLKGKI</sequence>
<keyword evidence="5" id="KW-1185">Reference proteome</keyword>
<dbReference type="AlphaFoldDB" id="A0A1J4MUU9"/>
<dbReference type="SUPFAM" id="SSF52540">
    <property type="entry name" value="P-loop containing nucleoside triphosphate hydrolases"/>
    <property type="match status" value="1"/>
</dbReference>